<dbReference type="EMBL" id="CAUEEQ010003336">
    <property type="protein sequence ID" value="CAJ0924991.1"/>
    <property type="molecule type" value="Genomic_DNA"/>
</dbReference>
<keyword evidence="5" id="KW-1185">Reference proteome</keyword>
<keyword evidence="2" id="KW-1133">Transmembrane helix</keyword>
<evidence type="ECO:0000256" key="1">
    <source>
        <dbReference type="ARBA" id="ARBA00005431"/>
    </source>
</evidence>
<keyword evidence="2" id="KW-0472">Membrane</keyword>
<dbReference type="InterPro" id="IPR057106">
    <property type="entry name" value="NXPE4_C"/>
</dbReference>
<evidence type="ECO:0000313" key="5">
    <source>
        <dbReference type="Proteomes" id="UP001176940"/>
    </source>
</evidence>
<dbReference type="InterPro" id="IPR014756">
    <property type="entry name" value="Ig_E-set"/>
</dbReference>
<name>A0ABN9KUV5_9NEOB</name>
<dbReference type="PANTHER" id="PTHR16165:SF29">
    <property type="entry name" value="NXPE FAMILY MEMBER 2"/>
    <property type="match status" value="1"/>
</dbReference>
<comment type="similarity">
    <text evidence="1">Belongs to the NXPE family.</text>
</comment>
<feature type="transmembrane region" description="Helical" evidence="2">
    <location>
        <begin position="21"/>
        <end position="37"/>
    </location>
</feature>
<organism evidence="4 5">
    <name type="scientific">Ranitomeya imitator</name>
    <name type="common">mimic poison frog</name>
    <dbReference type="NCBI Taxonomy" id="111125"/>
    <lineage>
        <taxon>Eukaryota</taxon>
        <taxon>Metazoa</taxon>
        <taxon>Chordata</taxon>
        <taxon>Craniata</taxon>
        <taxon>Vertebrata</taxon>
        <taxon>Euteleostomi</taxon>
        <taxon>Amphibia</taxon>
        <taxon>Batrachia</taxon>
        <taxon>Anura</taxon>
        <taxon>Neobatrachia</taxon>
        <taxon>Hyloidea</taxon>
        <taxon>Dendrobatidae</taxon>
        <taxon>Dendrobatinae</taxon>
        <taxon>Ranitomeya</taxon>
    </lineage>
</organism>
<reference evidence="4" key="1">
    <citation type="submission" date="2023-07" db="EMBL/GenBank/DDBJ databases">
        <authorList>
            <person name="Stuckert A."/>
        </authorList>
    </citation>
    <scope>NUCLEOTIDE SEQUENCE</scope>
</reference>
<comment type="caution">
    <text evidence="4">The sequence shown here is derived from an EMBL/GenBank/DDBJ whole genome shotgun (WGS) entry which is preliminary data.</text>
</comment>
<evidence type="ECO:0000259" key="3">
    <source>
        <dbReference type="Pfam" id="PF24536"/>
    </source>
</evidence>
<keyword evidence="2" id="KW-0812">Transmembrane</keyword>
<dbReference type="Pfam" id="PF06312">
    <property type="entry name" value="Neurexophilin"/>
    <property type="match status" value="1"/>
</dbReference>
<evidence type="ECO:0000313" key="4">
    <source>
        <dbReference type="EMBL" id="CAJ0924991.1"/>
    </source>
</evidence>
<dbReference type="Proteomes" id="UP001176940">
    <property type="component" value="Unassembled WGS sequence"/>
</dbReference>
<dbReference type="PANTHER" id="PTHR16165">
    <property type="entry name" value="NXPE FAMILY MEMBER"/>
    <property type="match status" value="1"/>
</dbReference>
<dbReference type="InterPro" id="IPR026845">
    <property type="entry name" value="NXPH/NXPE"/>
</dbReference>
<gene>
    <name evidence="4" type="ORF">RIMI_LOCUS2399539</name>
</gene>
<feature type="domain" description="NXPE C-terminal" evidence="3">
    <location>
        <begin position="315"/>
        <end position="541"/>
    </location>
</feature>
<dbReference type="SUPFAM" id="SSF81296">
    <property type="entry name" value="E set domains"/>
    <property type="match status" value="1"/>
</dbReference>
<sequence>MVTGNISGILRPRVMSLCRRYLLFVSAVLFIVSFFWYRNLYQHKQQDSFKPRKTVLQSKIDAMYHKLEKLIPDVTFTYFSTTTSGKHSRVFLVNPRETYCVGDDLVVQVDMFDHLGNRKTYGGDFVRPRLFSAELTAAVSGIITDFNNGSYHVRFPLYWAGKAKVNILLFHPSEGVAALWRARHSSLGVIGFEGKYEKFGKEAASKCGFELPVVEGKEICEYEDTLYEEAYYCYKVPNFTCESLREMRGYELDVSYLTPEEREMFKRPNVAVEIPTTFDDITVTRCKNETEAPKPKCETGMSSPLPSGFFYNKVWNPVYCNMTLYKTDEDFLKCLKGKKLFLIGDSTLRQFMMYFTEGIRIVNYFCYHESGWSSWHKALEAINLEKDLYISYKRHGFPLEHPSFYYFKEDMYTSRQIDQTAGGKDTIFVITMGQHFRHFPVTVFIKRAFNIRRAVERLFIRSPDTRVIIKSENTREVYSPVEMQGDFHGYTQYLVLREVFQGINVGFIDAWDMTVASATVVVHPPEYTFQSIISMAFSFACS</sequence>
<protein>
    <recommendedName>
        <fullName evidence="3">NXPE C-terminal domain-containing protein</fullName>
    </recommendedName>
</protein>
<accession>A0ABN9KUV5</accession>
<evidence type="ECO:0000256" key="2">
    <source>
        <dbReference type="SAM" id="Phobius"/>
    </source>
</evidence>
<dbReference type="Pfam" id="PF24536">
    <property type="entry name" value="NXPE4_C"/>
    <property type="match status" value="1"/>
</dbReference>
<proteinExistence type="inferred from homology"/>